<dbReference type="FunCoup" id="H3D7S6">
    <property type="interactions" value="1"/>
</dbReference>
<comment type="similarity">
    <text evidence="1">Belongs to the poly(ADP-ribose) glycohydrolase family.</text>
</comment>
<dbReference type="EC" id="3.2.1.143" evidence="2"/>
<dbReference type="InterPro" id="IPR007724">
    <property type="entry name" value="Poly_GlycHdrlase"/>
</dbReference>
<evidence type="ECO:0000256" key="1">
    <source>
        <dbReference type="ARBA" id="ARBA00009545"/>
    </source>
</evidence>
<dbReference type="GO" id="GO:0005975">
    <property type="term" value="P:carbohydrate metabolic process"/>
    <property type="evidence" value="ECO:0007669"/>
    <property type="project" value="InterPro"/>
</dbReference>
<dbReference type="OMA" id="RICRCMP"/>
<evidence type="ECO:0000256" key="2">
    <source>
        <dbReference type="ARBA" id="ARBA00012255"/>
    </source>
</evidence>
<feature type="active site" evidence="4">
    <location>
        <position position="278"/>
    </location>
</feature>
<dbReference type="STRING" id="99883.ENSTNIP00000016567"/>
<dbReference type="InterPro" id="IPR046372">
    <property type="entry name" value="PARG_cat_C"/>
</dbReference>
<dbReference type="GeneTree" id="ENSGT00390000003652"/>
<dbReference type="Pfam" id="PF05028">
    <property type="entry name" value="PARG_cat_C"/>
    <property type="match status" value="1"/>
</dbReference>
<dbReference type="GO" id="GO:1990966">
    <property type="term" value="P:ATP generation from poly-ADP-D-ribose"/>
    <property type="evidence" value="ECO:0007669"/>
    <property type="project" value="TreeGrafter"/>
</dbReference>
<reference evidence="7" key="3">
    <citation type="submission" date="2025-09" db="UniProtKB">
        <authorList>
            <consortium name="Ensembl"/>
        </authorList>
    </citation>
    <scope>IDENTIFICATION</scope>
</reference>
<sequence>VFHQTGAIVPQPGRDMWTRNFVKLPCSPSNTIYQHSAPEDEENGERQGRGGVLGEIFTASWLRRRGECFTFALCSQKAILKYNPKYKDQWSFDALAEFFKFGACEGVNISALVQKIAALALDLPKRVMKGIPLLQQGRAAAITLSQAQISCLLANAFFCTFPHRNSTSFHSDYHTYPSINFTRLFSHWSERKMEKLKAIVHYFHVATETKLDGLVTFERRCLANTDARTWSCCKEEMNKLYVSSCGAIETEGSGLLQVDFASSWLGGGVLDSGLLQEEILFLMSPELIVSRLFTEKLQDNECVIVTGCQQFSTYSGYGDTFRWKGPYADPTGRDGWARRQRQVLAMDALRFTHGRDQYSMKLVVRELNKAYCGFKRCDDIATGKWGCGAFKGDPQLKAVIQLMAAARAGRGLAFFTFKDEKLEHGLRQAYRLLRTKGTTVGE</sequence>
<dbReference type="GO" id="GO:0004649">
    <property type="term" value="F:poly(ADP-ribose) glycohydrolase activity"/>
    <property type="evidence" value="ECO:0007669"/>
    <property type="project" value="UniProtKB-EC"/>
</dbReference>
<keyword evidence="3" id="KW-0378">Hydrolase</keyword>
<keyword evidence="8" id="KW-1185">Reference proteome</keyword>
<protein>
    <recommendedName>
        <fullName evidence="2">poly(ADP-ribose) glycohydrolase</fullName>
        <ecNumber evidence="2">3.2.1.143</ecNumber>
    </recommendedName>
</protein>
<dbReference type="InterPro" id="IPR048362">
    <property type="entry name" value="PARG_helical"/>
</dbReference>
<dbReference type="PANTHER" id="PTHR12837">
    <property type="entry name" value="POLY ADP-RIBOSE GLYCOHYDROLASE"/>
    <property type="match status" value="1"/>
</dbReference>
<name>H3D7S6_TETNG</name>
<dbReference type="Pfam" id="PF20811">
    <property type="entry name" value="PARG_cat_N"/>
    <property type="match status" value="1"/>
</dbReference>
<evidence type="ECO:0000256" key="3">
    <source>
        <dbReference type="ARBA" id="ARBA00022801"/>
    </source>
</evidence>
<feature type="active site" evidence="4">
    <location>
        <position position="277"/>
    </location>
</feature>
<dbReference type="PANTHER" id="PTHR12837:SF9">
    <property type="entry name" value="POLY(ADP-RIBOSE) GLYCOHYDROLASE"/>
    <property type="match status" value="1"/>
</dbReference>
<proteinExistence type="inferred from homology"/>
<dbReference type="InParanoid" id="H3D7S6"/>
<dbReference type="GO" id="GO:0006282">
    <property type="term" value="P:regulation of DNA repair"/>
    <property type="evidence" value="ECO:0007669"/>
    <property type="project" value="InterPro"/>
</dbReference>
<evidence type="ECO:0000313" key="7">
    <source>
        <dbReference type="Ensembl" id="ENSTNIP00000016567.1"/>
    </source>
</evidence>
<evidence type="ECO:0000256" key="4">
    <source>
        <dbReference type="PIRSR" id="PIRSR607724-1"/>
    </source>
</evidence>
<evidence type="ECO:0000313" key="8">
    <source>
        <dbReference type="Proteomes" id="UP000007303"/>
    </source>
</evidence>
<reference evidence="7" key="2">
    <citation type="submission" date="2025-08" db="UniProtKB">
        <authorList>
            <consortium name="Ensembl"/>
        </authorList>
    </citation>
    <scope>IDENTIFICATION</scope>
</reference>
<feature type="active site" evidence="4">
    <location>
        <position position="259"/>
    </location>
</feature>
<organism evidence="7 8">
    <name type="scientific">Tetraodon nigroviridis</name>
    <name type="common">Spotted green pufferfish</name>
    <name type="synonym">Chelonodon nigroviridis</name>
    <dbReference type="NCBI Taxonomy" id="99883"/>
    <lineage>
        <taxon>Eukaryota</taxon>
        <taxon>Metazoa</taxon>
        <taxon>Chordata</taxon>
        <taxon>Craniata</taxon>
        <taxon>Vertebrata</taxon>
        <taxon>Euteleostomi</taxon>
        <taxon>Actinopterygii</taxon>
        <taxon>Neopterygii</taxon>
        <taxon>Teleostei</taxon>
        <taxon>Neoteleostei</taxon>
        <taxon>Acanthomorphata</taxon>
        <taxon>Eupercaria</taxon>
        <taxon>Tetraodontiformes</taxon>
        <taxon>Tetradontoidea</taxon>
        <taxon>Tetraodontidae</taxon>
        <taxon>Tetraodon</taxon>
    </lineage>
</organism>
<dbReference type="GO" id="GO:0009225">
    <property type="term" value="P:nucleotide-sugar metabolic process"/>
    <property type="evidence" value="ECO:0007669"/>
    <property type="project" value="TreeGrafter"/>
</dbReference>
<reference evidence="8" key="1">
    <citation type="journal article" date="2004" name="Nature">
        <title>Genome duplication in the teleost fish Tetraodon nigroviridis reveals the early vertebrate proto-karyotype.</title>
        <authorList>
            <person name="Jaillon O."/>
            <person name="Aury J.-M."/>
            <person name="Brunet F."/>
            <person name="Petit J.-L."/>
            <person name="Stange-Thomann N."/>
            <person name="Mauceli E."/>
            <person name="Bouneau L."/>
            <person name="Fischer C."/>
            <person name="Ozouf-Costaz C."/>
            <person name="Bernot A."/>
            <person name="Nicaud S."/>
            <person name="Jaffe D."/>
            <person name="Fisher S."/>
            <person name="Lutfalla G."/>
            <person name="Dossat C."/>
            <person name="Segurens B."/>
            <person name="Dasilva C."/>
            <person name="Salanoubat M."/>
            <person name="Levy M."/>
            <person name="Boudet N."/>
            <person name="Castellano S."/>
            <person name="Anthouard V."/>
            <person name="Jubin C."/>
            <person name="Castelli V."/>
            <person name="Katinka M."/>
            <person name="Vacherie B."/>
            <person name="Biemont C."/>
            <person name="Skalli Z."/>
            <person name="Cattolico L."/>
            <person name="Poulain J."/>
            <person name="De Berardinis V."/>
            <person name="Cruaud C."/>
            <person name="Duprat S."/>
            <person name="Brottier P."/>
            <person name="Coutanceau J.-P."/>
            <person name="Gouzy J."/>
            <person name="Parra G."/>
            <person name="Lardier G."/>
            <person name="Chapple C."/>
            <person name="McKernan K.J."/>
            <person name="McEwan P."/>
            <person name="Bosak S."/>
            <person name="Kellis M."/>
            <person name="Volff J.-N."/>
            <person name="Guigo R."/>
            <person name="Zody M.C."/>
            <person name="Mesirov J."/>
            <person name="Lindblad-Toh K."/>
            <person name="Birren B."/>
            <person name="Nusbaum C."/>
            <person name="Kahn D."/>
            <person name="Robinson-Rechavi M."/>
            <person name="Laudet V."/>
            <person name="Schachter V."/>
            <person name="Quetier F."/>
            <person name="Saurin W."/>
            <person name="Scarpelli C."/>
            <person name="Wincker P."/>
            <person name="Lander E.S."/>
            <person name="Weissenbach J."/>
            <person name="Roest Crollius H."/>
        </authorList>
    </citation>
    <scope>NUCLEOTIDE SEQUENCE [LARGE SCALE GENOMIC DNA]</scope>
</reference>
<dbReference type="HOGENOM" id="CLU_013388_0_1_1"/>
<evidence type="ECO:0000259" key="5">
    <source>
        <dbReference type="Pfam" id="PF05028"/>
    </source>
</evidence>
<accession>H3D7S6</accession>
<feature type="domain" description="PARG helical" evidence="6">
    <location>
        <begin position="110"/>
        <end position="219"/>
    </location>
</feature>
<dbReference type="Ensembl" id="ENSTNIT00000016781.1">
    <property type="protein sequence ID" value="ENSTNIP00000016567.1"/>
    <property type="gene ID" value="ENSTNIG00000013570.1"/>
</dbReference>
<feature type="domain" description="PARG catalytic Macro" evidence="5">
    <location>
        <begin position="228"/>
        <end position="423"/>
    </location>
</feature>
<dbReference type="GO" id="GO:0005634">
    <property type="term" value="C:nucleus"/>
    <property type="evidence" value="ECO:0007669"/>
    <property type="project" value="TreeGrafter"/>
</dbReference>
<dbReference type="GO" id="GO:0005737">
    <property type="term" value="C:cytoplasm"/>
    <property type="evidence" value="ECO:0007669"/>
    <property type="project" value="TreeGrafter"/>
</dbReference>
<dbReference type="AlphaFoldDB" id="H3D7S6"/>
<evidence type="ECO:0000259" key="6">
    <source>
        <dbReference type="Pfam" id="PF20811"/>
    </source>
</evidence>
<dbReference type="Proteomes" id="UP000007303">
    <property type="component" value="Unassembled WGS sequence"/>
</dbReference>